<gene>
    <name evidence="2" type="ORF">NQ314_005496</name>
</gene>
<dbReference type="PANTHER" id="PTHR47163">
    <property type="entry name" value="DDE_TNP_IS1595 DOMAIN-CONTAINING PROTEIN"/>
    <property type="match status" value="1"/>
</dbReference>
<sequence length="549" mass="63278">MPGEIASDESERFVPNKDLYKDCAWLNPEQFKDISNFSDITEFPENTFIKLSELTGVNRVNILVELKQFADQYDALTAECRKKFGEMQRRTVDSVADNEERDEFFDWVKNNIHQNGYNCTQCLSCVFQVLVNLFSQSGLFNTLYVVYKYVLTLPCTQVTCERVFSKLKKLKEPERSGLSENPLSPFVTNSALVNNKIIIIPKDIQVQFSLPSNRVDISHINDLIEFQRSFQCKLAPKLNEADLHPSHYEKMRVSNASHVLSSQYLKSVNTGSYDADDREFLSEFLDLMPKLSSPTNCESNDMVIPELPEPENLSSSEINSLYNIAGYIEKMTTVAEFVFIYFNRPPPRIKYIERELGLTQKTIVDFCSFIREVIIFWASKNSTVIGGEGKIVEIDEAKIGKRKYNKGRYLEGQWVFGGIERGSRNFFLVAVEDRSAGTLVDIIKNKIAPGTTIFSDCWRAYDSLGENQYKHLTVNHSVNFVDPDTGTHTQNIERLWVEVRKLVPRFGRTKRHYEGYLSECLFAMRHPDHRERLHVFWKMAGQLYTPPAH</sequence>
<dbReference type="Pfam" id="PF12762">
    <property type="entry name" value="DDE_Tnp_IS1595"/>
    <property type="match status" value="1"/>
</dbReference>
<comment type="caution">
    <text evidence="2">The sequence shown here is derived from an EMBL/GenBank/DDBJ whole genome shotgun (WGS) entry which is preliminary data.</text>
</comment>
<dbReference type="EMBL" id="JANEYF010001524">
    <property type="protein sequence ID" value="KAJ8963597.1"/>
    <property type="molecule type" value="Genomic_DNA"/>
</dbReference>
<dbReference type="InterPro" id="IPR053164">
    <property type="entry name" value="IS1016-like_transposase"/>
</dbReference>
<dbReference type="SMART" id="SM01126">
    <property type="entry name" value="DDE_Tnp_IS1595"/>
    <property type="match status" value="1"/>
</dbReference>
<reference evidence="2" key="1">
    <citation type="journal article" date="2023" name="Insect Mol. Biol.">
        <title>Genome sequencing provides insights into the evolution of gene families encoding plant cell wall-degrading enzymes in longhorned beetles.</title>
        <authorList>
            <person name="Shin N.R."/>
            <person name="Okamura Y."/>
            <person name="Kirsch R."/>
            <person name="Pauchet Y."/>
        </authorList>
    </citation>
    <scope>NUCLEOTIDE SEQUENCE</scope>
    <source>
        <strain evidence="2">RBIC_L_NR</strain>
    </source>
</reference>
<proteinExistence type="predicted"/>
<dbReference type="PANTHER" id="PTHR47163:SF2">
    <property type="entry name" value="SI:DKEY-17M8.2"/>
    <property type="match status" value="1"/>
</dbReference>
<dbReference type="Proteomes" id="UP001162156">
    <property type="component" value="Unassembled WGS sequence"/>
</dbReference>
<keyword evidence="3" id="KW-1185">Reference proteome</keyword>
<accession>A0AAV8ZGX3</accession>
<evidence type="ECO:0000313" key="3">
    <source>
        <dbReference type="Proteomes" id="UP001162156"/>
    </source>
</evidence>
<organism evidence="2 3">
    <name type="scientific">Rhamnusium bicolor</name>
    <dbReference type="NCBI Taxonomy" id="1586634"/>
    <lineage>
        <taxon>Eukaryota</taxon>
        <taxon>Metazoa</taxon>
        <taxon>Ecdysozoa</taxon>
        <taxon>Arthropoda</taxon>
        <taxon>Hexapoda</taxon>
        <taxon>Insecta</taxon>
        <taxon>Pterygota</taxon>
        <taxon>Neoptera</taxon>
        <taxon>Endopterygota</taxon>
        <taxon>Coleoptera</taxon>
        <taxon>Polyphaga</taxon>
        <taxon>Cucujiformia</taxon>
        <taxon>Chrysomeloidea</taxon>
        <taxon>Cerambycidae</taxon>
        <taxon>Lepturinae</taxon>
        <taxon>Rhagiini</taxon>
        <taxon>Rhamnusium</taxon>
    </lineage>
</organism>
<dbReference type="NCBIfam" id="NF033547">
    <property type="entry name" value="transpos_IS1595"/>
    <property type="match status" value="1"/>
</dbReference>
<evidence type="ECO:0000313" key="2">
    <source>
        <dbReference type="EMBL" id="KAJ8963597.1"/>
    </source>
</evidence>
<evidence type="ECO:0000259" key="1">
    <source>
        <dbReference type="SMART" id="SM01126"/>
    </source>
</evidence>
<dbReference type="AlphaFoldDB" id="A0AAV8ZGX3"/>
<feature type="domain" description="ISXO2-like transposase" evidence="1">
    <location>
        <begin position="384"/>
        <end position="532"/>
    </location>
</feature>
<name>A0AAV8ZGX3_9CUCU</name>
<dbReference type="Pfam" id="PF05699">
    <property type="entry name" value="Dimer_Tnp_hAT"/>
    <property type="match status" value="1"/>
</dbReference>
<dbReference type="InterPro" id="IPR024445">
    <property type="entry name" value="Tnp_ISXO2-like"/>
</dbReference>
<dbReference type="InterPro" id="IPR008906">
    <property type="entry name" value="HATC_C_dom"/>
</dbReference>
<protein>
    <recommendedName>
        <fullName evidence="1">ISXO2-like transposase domain-containing protein</fullName>
    </recommendedName>
</protein>
<dbReference type="GO" id="GO:0046983">
    <property type="term" value="F:protein dimerization activity"/>
    <property type="evidence" value="ECO:0007669"/>
    <property type="project" value="InterPro"/>
</dbReference>